<reference evidence="1 2" key="1">
    <citation type="journal article" date="2018" name="Front. Plant Sci.">
        <title>Red Clover (Trifolium pratense) and Zigzag Clover (T. medium) - A Picture of Genomic Similarities and Differences.</title>
        <authorList>
            <person name="Dluhosova J."/>
            <person name="Istvanek J."/>
            <person name="Nedelnik J."/>
            <person name="Repkova J."/>
        </authorList>
    </citation>
    <scope>NUCLEOTIDE SEQUENCE [LARGE SCALE GENOMIC DNA]</scope>
    <source>
        <strain evidence="2">cv. 10/8</strain>
        <tissue evidence="1">Leaf</tissue>
    </source>
</reference>
<feature type="non-terminal residue" evidence="1">
    <location>
        <position position="1"/>
    </location>
</feature>
<comment type="caution">
    <text evidence="1">The sequence shown here is derived from an EMBL/GenBank/DDBJ whole genome shotgun (WGS) entry which is preliminary data.</text>
</comment>
<keyword evidence="2" id="KW-1185">Reference proteome</keyword>
<dbReference type="Proteomes" id="UP000265520">
    <property type="component" value="Unassembled WGS sequence"/>
</dbReference>
<accession>A0A392SAY0</accession>
<name>A0A392SAY0_9FABA</name>
<dbReference type="AlphaFoldDB" id="A0A392SAY0"/>
<evidence type="ECO:0000313" key="1">
    <source>
        <dbReference type="EMBL" id="MCI45006.1"/>
    </source>
</evidence>
<protein>
    <submittedName>
        <fullName evidence="1">Coatomer subunit zeta-3</fullName>
    </submittedName>
</protein>
<evidence type="ECO:0000313" key="2">
    <source>
        <dbReference type="Proteomes" id="UP000265520"/>
    </source>
</evidence>
<sequence>LRAGMDRLTAMVESLMAAQNQFQALSVDGKDNKKTRASISSLKDAQEVIRSGATEGWGSVLSLPGSKFREGLGFSSSTANAVK</sequence>
<organism evidence="1 2">
    <name type="scientific">Trifolium medium</name>
    <dbReference type="NCBI Taxonomy" id="97028"/>
    <lineage>
        <taxon>Eukaryota</taxon>
        <taxon>Viridiplantae</taxon>
        <taxon>Streptophyta</taxon>
        <taxon>Embryophyta</taxon>
        <taxon>Tracheophyta</taxon>
        <taxon>Spermatophyta</taxon>
        <taxon>Magnoliopsida</taxon>
        <taxon>eudicotyledons</taxon>
        <taxon>Gunneridae</taxon>
        <taxon>Pentapetalae</taxon>
        <taxon>rosids</taxon>
        <taxon>fabids</taxon>
        <taxon>Fabales</taxon>
        <taxon>Fabaceae</taxon>
        <taxon>Papilionoideae</taxon>
        <taxon>50 kb inversion clade</taxon>
        <taxon>NPAAA clade</taxon>
        <taxon>Hologalegina</taxon>
        <taxon>IRL clade</taxon>
        <taxon>Trifolieae</taxon>
        <taxon>Trifolium</taxon>
    </lineage>
</organism>
<dbReference type="EMBL" id="LXQA010338364">
    <property type="protein sequence ID" value="MCI45006.1"/>
    <property type="molecule type" value="Genomic_DNA"/>
</dbReference>
<proteinExistence type="predicted"/>